<reference evidence="1 2" key="1">
    <citation type="journal article" date="2018" name="Evol. Lett.">
        <title>Horizontal gene cluster transfer increased hallucinogenic mushroom diversity.</title>
        <authorList>
            <person name="Reynolds H.T."/>
            <person name="Vijayakumar V."/>
            <person name="Gluck-Thaler E."/>
            <person name="Korotkin H.B."/>
            <person name="Matheny P.B."/>
            <person name="Slot J.C."/>
        </authorList>
    </citation>
    <scope>NUCLEOTIDE SEQUENCE [LARGE SCALE GENOMIC DNA]</scope>
    <source>
        <strain evidence="1 2">SRW20</strain>
    </source>
</reference>
<dbReference type="AlphaFoldDB" id="A0A409X134"/>
<comment type="caution">
    <text evidence="1">The sequence shown here is derived from an EMBL/GenBank/DDBJ whole genome shotgun (WGS) entry which is preliminary data.</text>
</comment>
<evidence type="ECO:0008006" key="3">
    <source>
        <dbReference type="Google" id="ProtNLM"/>
    </source>
</evidence>
<dbReference type="InterPro" id="IPR036291">
    <property type="entry name" value="NAD(P)-bd_dom_sf"/>
</dbReference>
<dbReference type="STRING" id="231916.A0A409X134"/>
<evidence type="ECO:0000313" key="1">
    <source>
        <dbReference type="EMBL" id="PPQ84483.1"/>
    </source>
</evidence>
<organism evidence="1 2">
    <name type="scientific">Gymnopilus dilepis</name>
    <dbReference type="NCBI Taxonomy" id="231916"/>
    <lineage>
        <taxon>Eukaryota</taxon>
        <taxon>Fungi</taxon>
        <taxon>Dikarya</taxon>
        <taxon>Basidiomycota</taxon>
        <taxon>Agaricomycotina</taxon>
        <taxon>Agaricomycetes</taxon>
        <taxon>Agaricomycetidae</taxon>
        <taxon>Agaricales</taxon>
        <taxon>Agaricineae</taxon>
        <taxon>Hymenogastraceae</taxon>
        <taxon>Gymnopilus</taxon>
    </lineage>
</organism>
<name>A0A409X134_9AGAR</name>
<sequence>MSAKPVLVVIGLGNGSGTGASTARLFAKKGYSVALIARGAETVSTVAKEINSSGGHAEEFALASYSHEDITNGWAAINSRFPKPQYIIRVAVFNAGHGVWKNFLDITAQDVQDSLQTSVAAAFSFARGAILAFKENDIEQTNGKKGALIFTGATASLRGNVLTSAFAASKFGLRALSQSLAKEFGKENIHVSHVRLFRYLKIYVLHLMRLLMEVKPSLNMCHCLSHSISQAILTGRQRGNRGEEWAQNEDVRLNPDSIAASYLYLVNQDRSAWTWELDRKCRKLYVRYNVD</sequence>
<protein>
    <recommendedName>
        <fullName evidence="3">NAD(P)-binding protein</fullName>
    </recommendedName>
</protein>
<dbReference type="Gene3D" id="3.40.50.720">
    <property type="entry name" value="NAD(P)-binding Rossmann-like Domain"/>
    <property type="match status" value="1"/>
</dbReference>
<accession>A0A409X134</accession>
<dbReference type="Pfam" id="PF00106">
    <property type="entry name" value="adh_short"/>
    <property type="match status" value="1"/>
</dbReference>
<dbReference type="PRINTS" id="PR00081">
    <property type="entry name" value="GDHRDH"/>
</dbReference>
<dbReference type="EMBL" id="NHYE01004457">
    <property type="protein sequence ID" value="PPQ84483.1"/>
    <property type="molecule type" value="Genomic_DNA"/>
</dbReference>
<evidence type="ECO:0000313" key="2">
    <source>
        <dbReference type="Proteomes" id="UP000284706"/>
    </source>
</evidence>
<dbReference type="SUPFAM" id="SSF51735">
    <property type="entry name" value="NAD(P)-binding Rossmann-fold domains"/>
    <property type="match status" value="1"/>
</dbReference>
<dbReference type="InParanoid" id="A0A409X134"/>
<dbReference type="PANTHER" id="PTHR43431:SF7">
    <property type="entry name" value="OXIDOREDUCTASE, SHORT CHAIN DEHYDROGENASE_REDUCTASE FAMILY (AFU_ORTHOLOGUE AFUA_5G14000)"/>
    <property type="match status" value="1"/>
</dbReference>
<dbReference type="InterPro" id="IPR002347">
    <property type="entry name" value="SDR_fam"/>
</dbReference>
<dbReference type="PANTHER" id="PTHR43431">
    <property type="entry name" value="OXIDOREDUCTASE, SHORT CHAIN DEHYDROGENASE/REDUCTASE FAMILY (AFU_ORTHOLOGUE AFUA_5G14000)"/>
    <property type="match status" value="1"/>
</dbReference>
<dbReference type="Proteomes" id="UP000284706">
    <property type="component" value="Unassembled WGS sequence"/>
</dbReference>
<gene>
    <name evidence="1" type="ORF">CVT26_003515</name>
</gene>
<proteinExistence type="predicted"/>
<dbReference type="OrthoDB" id="5399006at2759"/>
<keyword evidence="2" id="KW-1185">Reference proteome</keyword>